<dbReference type="InterPro" id="IPR011047">
    <property type="entry name" value="Quinoprotein_ADH-like_sf"/>
</dbReference>
<evidence type="ECO:0000313" key="1">
    <source>
        <dbReference type="EMBL" id="PMN92883.1"/>
    </source>
</evidence>
<dbReference type="AlphaFoldDB" id="A0A2N7LC20"/>
<dbReference type="EMBL" id="MDAL01000016">
    <property type="protein sequence ID" value="PMN92883.1"/>
    <property type="molecule type" value="Genomic_DNA"/>
</dbReference>
<proteinExistence type="predicted"/>
<dbReference type="PANTHER" id="PTHR42754:SF1">
    <property type="entry name" value="LIPOPROTEIN"/>
    <property type="match status" value="1"/>
</dbReference>
<protein>
    <submittedName>
        <fullName evidence="1">Uncharacterized protein</fullName>
    </submittedName>
</protein>
<dbReference type="RefSeq" id="WP_102318157.1">
    <property type="nucleotide sequence ID" value="NZ_MCYQ01000027.1"/>
</dbReference>
<reference evidence="2" key="1">
    <citation type="submission" date="2016-07" db="EMBL/GenBank/DDBJ databases">
        <title>Nontailed viruses are major unrecognized killers of bacteria in the ocean.</title>
        <authorList>
            <person name="Kauffman K."/>
            <person name="Hussain F."/>
            <person name="Yang J."/>
            <person name="Arevalo P."/>
            <person name="Brown J."/>
            <person name="Cutler M."/>
            <person name="Kelly L."/>
            <person name="Polz M.F."/>
        </authorList>
    </citation>
    <scope>NUCLEOTIDE SEQUENCE [LARGE SCALE GENOMIC DNA]</scope>
    <source>
        <strain evidence="2">10N.261.45.A10</strain>
    </source>
</reference>
<name>A0A2N7LC20_9GAMM</name>
<accession>A0A2N7LC20</accession>
<sequence length="406" mass="44476">MRRYFLLNVLGLLSLNGCGGSESDSQNSSQLEPGLSHESSYEFSIKKNFNGSGDDVLRKMITSSSDSLLMLASTNSPEFVPSSVDSDDWVVKLDSKLNVVWQYNKLAEGDHYYSNIYESTDGSVYLLGQNKINLKATVAKLDSDGSFIWETEFTPTYSPYSYTFSSIAEFNGTLFVSANEQDSDSCVDCTHSNGISFLHTLDIASGSLSTGTLITSSASIDIQSADHLIASTSGELLIAGTANSNSDSSNIGLYILAVNSGLNERFTWDSISLNEMYSHLNAATPIELSNGNYVIHGQMERSSDSIVSFIARDGSHLELLHKTSSGHHNRLNPLVESETGIVYVLFSDAKMDGQLWAIDSNNFNESLDEISFNTSYTSKFIISENTYYFGGHNVSNGNWDIVIVRE</sequence>
<organism evidence="1 2">
    <name type="scientific">Enterovibrio norvegicus</name>
    <dbReference type="NCBI Taxonomy" id="188144"/>
    <lineage>
        <taxon>Bacteria</taxon>
        <taxon>Pseudomonadati</taxon>
        <taxon>Pseudomonadota</taxon>
        <taxon>Gammaproteobacteria</taxon>
        <taxon>Vibrionales</taxon>
        <taxon>Vibrionaceae</taxon>
        <taxon>Enterovibrio</taxon>
    </lineage>
</organism>
<comment type="caution">
    <text evidence="1">The sequence shown here is derived from an EMBL/GenBank/DDBJ whole genome shotgun (WGS) entry which is preliminary data.</text>
</comment>
<dbReference type="Proteomes" id="UP000235387">
    <property type="component" value="Unassembled WGS sequence"/>
</dbReference>
<evidence type="ECO:0000313" key="2">
    <source>
        <dbReference type="Proteomes" id="UP000235387"/>
    </source>
</evidence>
<dbReference type="PANTHER" id="PTHR42754">
    <property type="entry name" value="ENDOGLUCANASE"/>
    <property type="match status" value="1"/>
</dbReference>
<dbReference type="SUPFAM" id="SSF50998">
    <property type="entry name" value="Quinoprotein alcohol dehydrogenase-like"/>
    <property type="match status" value="1"/>
</dbReference>
<gene>
    <name evidence="1" type="ORF">BCT23_02700</name>
</gene>